<dbReference type="Pfam" id="PF00903">
    <property type="entry name" value="Glyoxalase"/>
    <property type="match status" value="1"/>
</dbReference>
<dbReference type="InterPro" id="IPR004360">
    <property type="entry name" value="Glyas_Fos-R_dOase_dom"/>
</dbReference>
<protein>
    <recommendedName>
        <fullName evidence="1">Glyoxalase/fosfomycin resistance/dioxygenase domain-containing protein</fullName>
    </recommendedName>
</protein>
<evidence type="ECO:0000259" key="1">
    <source>
        <dbReference type="Pfam" id="PF00903"/>
    </source>
</evidence>
<accession>A0ABX0BXH9</accession>
<dbReference type="RefSeq" id="WP_161269684.1">
    <property type="nucleotide sequence ID" value="NZ_FOWC01000009.1"/>
</dbReference>
<dbReference type="SUPFAM" id="SSF54593">
    <property type="entry name" value="Glyoxalase/Bleomycin resistance protein/Dihydroxybiphenyl dioxygenase"/>
    <property type="match status" value="1"/>
</dbReference>
<dbReference type="InterPro" id="IPR029068">
    <property type="entry name" value="Glyas_Bleomycin-R_OHBP_Dase"/>
</dbReference>
<organism evidence="2 3">
    <name type="scientific">Amycolatopsis rubida</name>
    <dbReference type="NCBI Taxonomy" id="112413"/>
    <lineage>
        <taxon>Bacteria</taxon>
        <taxon>Bacillati</taxon>
        <taxon>Actinomycetota</taxon>
        <taxon>Actinomycetes</taxon>
        <taxon>Pseudonocardiales</taxon>
        <taxon>Pseudonocardiaceae</taxon>
        <taxon>Amycolatopsis</taxon>
    </lineage>
</organism>
<dbReference type="Proteomes" id="UP000470404">
    <property type="component" value="Unassembled WGS sequence"/>
</dbReference>
<proteinExistence type="predicted"/>
<feature type="domain" description="Glyoxalase/fosfomycin resistance/dioxygenase" evidence="1">
    <location>
        <begin position="14"/>
        <end position="46"/>
    </location>
</feature>
<reference evidence="2 3" key="1">
    <citation type="submission" date="2020-01" db="EMBL/GenBank/DDBJ databases">
        <title>Insect and environment-associated Actinomycetes.</title>
        <authorList>
            <person name="Currrie C."/>
            <person name="Chevrette M."/>
            <person name="Carlson C."/>
            <person name="Stubbendieck R."/>
            <person name="Wendt-Pienkowski E."/>
        </authorList>
    </citation>
    <scope>NUCLEOTIDE SEQUENCE [LARGE SCALE GENOMIC DNA]</scope>
    <source>
        <strain evidence="2 3">SID8386</strain>
    </source>
</reference>
<name>A0ABX0BXH9_9PSEU</name>
<keyword evidence="3" id="KW-1185">Reference proteome</keyword>
<evidence type="ECO:0000313" key="3">
    <source>
        <dbReference type="Proteomes" id="UP000470404"/>
    </source>
</evidence>
<gene>
    <name evidence="2" type="ORF">G3I59_33230</name>
</gene>
<comment type="caution">
    <text evidence="2">The sequence shown here is derived from an EMBL/GenBank/DDBJ whole genome shotgun (WGS) entry which is preliminary data.</text>
</comment>
<dbReference type="EMBL" id="JAAGNC010000170">
    <property type="protein sequence ID" value="NEC60322.1"/>
    <property type="molecule type" value="Genomic_DNA"/>
</dbReference>
<evidence type="ECO:0000313" key="2">
    <source>
        <dbReference type="EMBL" id="NEC60322.1"/>
    </source>
</evidence>
<sequence length="124" mass="13315">MSFAVHAAEQTGGTVTDLDRATDFWVDTLGFTLARRGHLGGEFAAGMTGSPVRTLRSPSWSRRAAIESSCCDITSRRTGAACGPGRATWVRRVPGLPTCATNRTVRCSNLLSPQPAWKQADFES</sequence>
<dbReference type="Gene3D" id="3.10.180.10">
    <property type="entry name" value="2,3-Dihydroxybiphenyl 1,2-Dioxygenase, domain 1"/>
    <property type="match status" value="1"/>
</dbReference>